<feature type="compositionally biased region" description="Low complexity" evidence="1">
    <location>
        <begin position="66"/>
        <end position="79"/>
    </location>
</feature>
<organism evidence="2 3">
    <name type="scientific">Burkholderia singularis</name>
    <dbReference type="NCBI Taxonomy" id="1503053"/>
    <lineage>
        <taxon>Bacteria</taxon>
        <taxon>Pseudomonadati</taxon>
        <taxon>Pseudomonadota</taxon>
        <taxon>Betaproteobacteria</taxon>
        <taxon>Burkholderiales</taxon>
        <taxon>Burkholderiaceae</taxon>
        <taxon>Burkholderia</taxon>
        <taxon>pseudomallei group</taxon>
    </lineage>
</organism>
<sequence>MSLESAIQENTAAVRELIAALLSLGALQTAQASATAHASPAVQAVVAAQKNLAEREAEKGKKPKTDTAATATADDAVTTESKLSGEPSAPIPESFSPEQKTAALKPWHKKTAALYAELKDAEPTLEACKRAIIGVSTHVGRAQAVALLARFGAQVVSPKPGQKHLDESLFGEYMALAREVLAGRVDPTESIPQE</sequence>
<comment type="caution">
    <text evidence="2">The sequence shown here is derived from an EMBL/GenBank/DDBJ whole genome shotgun (WGS) entry which is preliminary data.</text>
</comment>
<evidence type="ECO:0000313" key="3">
    <source>
        <dbReference type="Proteomes" id="UP000062788"/>
    </source>
</evidence>
<dbReference type="EMBL" id="LOWA01000031">
    <property type="protein sequence ID" value="KVE27235.1"/>
    <property type="molecule type" value="Genomic_DNA"/>
</dbReference>
<dbReference type="Proteomes" id="UP000062788">
    <property type="component" value="Unassembled WGS sequence"/>
</dbReference>
<dbReference type="OrthoDB" id="9114171at2"/>
<evidence type="ECO:0000313" key="2">
    <source>
        <dbReference type="EMBL" id="KVE27235.1"/>
    </source>
</evidence>
<keyword evidence="3" id="KW-1185">Reference proteome</keyword>
<evidence type="ECO:0000256" key="1">
    <source>
        <dbReference type="SAM" id="MobiDB-lite"/>
    </source>
</evidence>
<accession>A0A103E308</accession>
<dbReference type="AlphaFoldDB" id="A0A103E308"/>
<protein>
    <submittedName>
        <fullName evidence="2">Uncharacterized protein</fullName>
    </submittedName>
</protein>
<name>A0A103E308_9BURK</name>
<feature type="region of interest" description="Disordered" evidence="1">
    <location>
        <begin position="54"/>
        <end position="98"/>
    </location>
</feature>
<feature type="compositionally biased region" description="Basic and acidic residues" evidence="1">
    <location>
        <begin position="54"/>
        <end position="65"/>
    </location>
</feature>
<dbReference type="RefSeq" id="WP_059516581.1">
    <property type="nucleotide sequence ID" value="NZ_LOWA01000031.1"/>
</dbReference>
<gene>
    <name evidence="2" type="ORF">WS67_12085</name>
</gene>
<proteinExistence type="predicted"/>
<reference evidence="2 3" key="1">
    <citation type="submission" date="2015-11" db="EMBL/GenBank/DDBJ databases">
        <title>Expanding the genomic diversity of Burkholderia species for the development of highly accurate diagnostics.</title>
        <authorList>
            <person name="Sahl J."/>
            <person name="Keim P."/>
            <person name="Wagner D."/>
        </authorList>
    </citation>
    <scope>NUCLEOTIDE SEQUENCE [LARGE SCALE GENOMIC DNA]</scope>
    <source>
        <strain evidence="2 3">TSV85</strain>
    </source>
</reference>